<evidence type="ECO:0000256" key="6">
    <source>
        <dbReference type="ARBA" id="ARBA00022840"/>
    </source>
</evidence>
<sequence length="292" mass="32232">MKKFFNCIGIVGHPRHPNALATHEMLCHWLTASGYQVIVEQQIADDLNLHEVMTGTLAEIGQQADLAVVIGGDGNMLGAARVLSRYDIKVIGVNRGNLGFLTDLDPENARQQLAEVLEGHFFTEQRFLLEAQVSRPQQTPRVATAINEVVLHPGKVAHMIEFEVYIDNNFAFSQRSDGLIISTPTGSTAYSLSAGGPILTPGLEAISVVPMFPHTLSARPLVINSTSVIHLRFSSLRSDLEISCDSQIALPIREGEEVLIKRSPQHLDLIHPKNYNYFNTLSTKLGWSKKLF</sequence>
<feature type="active site" description="Proton acceptor" evidence="10">
    <location>
        <position position="73"/>
    </location>
</feature>
<dbReference type="FunFam" id="3.40.50.10330:FF:000004">
    <property type="entry name" value="NAD kinase"/>
    <property type="match status" value="1"/>
</dbReference>
<dbReference type="EC" id="2.7.1.23" evidence="10"/>
<dbReference type="Gene3D" id="2.60.200.30">
    <property type="entry name" value="Probable inorganic polyphosphate/atp-NAD kinase, domain 2"/>
    <property type="match status" value="1"/>
</dbReference>
<dbReference type="InterPro" id="IPR002504">
    <property type="entry name" value="NADK"/>
</dbReference>
<dbReference type="OrthoDB" id="9774737at2"/>
<dbReference type="GO" id="GO:0051287">
    <property type="term" value="F:NAD binding"/>
    <property type="evidence" value="ECO:0007669"/>
    <property type="project" value="UniProtKB-ARBA"/>
</dbReference>
<dbReference type="NCBIfam" id="NF002306">
    <property type="entry name" value="PRK01231.1"/>
    <property type="match status" value="1"/>
</dbReference>
<comment type="caution">
    <text evidence="10">Lacks conserved residue(s) required for the propagation of feature annotation.</text>
</comment>
<dbReference type="SUPFAM" id="SSF111331">
    <property type="entry name" value="NAD kinase/diacylglycerol kinase-like"/>
    <property type="match status" value="1"/>
</dbReference>
<dbReference type="PANTHER" id="PTHR20275:SF0">
    <property type="entry name" value="NAD KINASE"/>
    <property type="match status" value="1"/>
</dbReference>
<dbReference type="GO" id="GO:0006741">
    <property type="term" value="P:NADP+ biosynthetic process"/>
    <property type="evidence" value="ECO:0007669"/>
    <property type="project" value="UniProtKB-UniRule"/>
</dbReference>
<protein>
    <recommendedName>
        <fullName evidence="10">NAD kinase</fullName>
        <ecNumber evidence="10">2.7.1.23</ecNumber>
    </recommendedName>
    <alternativeName>
        <fullName evidence="10">ATP-dependent NAD kinase</fullName>
    </alternativeName>
</protein>
<organism evidence="11 12">
    <name type="scientific">Tatumella ptyseos ATCC 33301</name>
    <dbReference type="NCBI Taxonomy" id="1005995"/>
    <lineage>
        <taxon>Bacteria</taxon>
        <taxon>Pseudomonadati</taxon>
        <taxon>Pseudomonadota</taxon>
        <taxon>Gammaproteobacteria</taxon>
        <taxon>Enterobacterales</taxon>
        <taxon>Erwiniaceae</taxon>
        <taxon>Tatumella</taxon>
    </lineage>
</organism>
<keyword evidence="3 10" id="KW-0808">Transferase</keyword>
<accession>A0A085JIJ9</accession>
<evidence type="ECO:0000256" key="8">
    <source>
        <dbReference type="ARBA" id="ARBA00023027"/>
    </source>
</evidence>
<dbReference type="NCBIfam" id="NF002893">
    <property type="entry name" value="PRK03378.1"/>
    <property type="match status" value="1"/>
</dbReference>
<feature type="binding site" evidence="10">
    <location>
        <position position="247"/>
    </location>
    <ligand>
        <name>NAD(+)</name>
        <dbReference type="ChEBI" id="CHEBI:57540"/>
    </ligand>
</feature>
<comment type="subcellular location">
    <subcellularLocation>
        <location evidence="10">Cytoplasm</location>
    </subcellularLocation>
</comment>
<dbReference type="InterPro" id="IPR016064">
    <property type="entry name" value="NAD/diacylglycerol_kinase_sf"/>
</dbReference>
<evidence type="ECO:0000256" key="10">
    <source>
        <dbReference type="HAMAP-Rule" id="MF_00361"/>
    </source>
</evidence>
<dbReference type="eggNOG" id="COG0061">
    <property type="taxonomic scope" value="Bacteria"/>
</dbReference>
<evidence type="ECO:0000256" key="4">
    <source>
        <dbReference type="ARBA" id="ARBA00022741"/>
    </source>
</evidence>
<dbReference type="GO" id="GO:0046872">
    <property type="term" value="F:metal ion binding"/>
    <property type="evidence" value="ECO:0007669"/>
    <property type="project" value="UniProtKB-UniRule"/>
</dbReference>
<dbReference type="HAMAP" id="MF_00361">
    <property type="entry name" value="NAD_kinase"/>
    <property type="match status" value="1"/>
</dbReference>
<comment type="similarity">
    <text evidence="10">Belongs to the NAD kinase family.</text>
</comment>
<feature type="binding site" evidence="10">
    <location>
        <begin position="188"/>
        <end position="193"/>
    </location>
    <ligand>
        <name>NAD(+)</name>
        <dbReference type="ChEBI" id="CHEBI:57540"/>
    </ligand>
</feature>
<feature type="binding site" evidence="10">
    <location>
        <begin position="147"/>
        <end position="148"/>
    </location>
    <ligand>
        <name>NAD(+)</name>
        <dbReference type="ChEBI" id="CHEBI:57540"/>
    </ligand>
</feature>
<dbReference type="PANTHER" id="PTHR20275">
    <property type="entry name" value="NAD KINASE"/>
    <property type="match status" value="1"/>
</dbReference>
<evidence type="ECO:0000256" key="9">
    <source>
        <dbReference type="ARBA" id="ARBA00047925"/>
    </source>
</evidence>
<dbReference type="Pfam" id="PF01513">
    <property type="entry name" value="NAD_kinase"/>
    <property type="match status" value="1"/>
</dbReference>
<feature type="binding site" evidence="10">
    <location>
        <position position="158"/>
    </location>
    <ligand>
        <name>NAD(+)</name>
        <dbReference type="ChEBI" id="CHEBI:57540"/>
    </ligand>
</feature>
<dbReference type="GO" id="GO:0003951">
    <property type="term" value="F:NAD+ kinase activity"/>
    <property type="evidence" value="ECO:0007669"/>
    <property type="project" value="UniProtKB-UniRule"/>
</dbReference>
<dbReference type="GO" id="GO:0019674">
    <property type="term" value="P:NAD+ metabolic process"/>
    <property type="evidence" value="ECO:0007669"/>
    <property type="project" value="InterPro"/>
</dbReference>
<keyword evidence="7 10" id="KW-0521">NADP</keyword>
<comment type="cofactor">
    <cofactor evidence="1 10">
        <name>a divalent metal cation</name>
        <dbReference type="ChEBI" id="CHEBI:60240"/>
    </cofactor>
</comment>
<gene>
    <name evidence="10" type="primary">nadK</name>
    <name evidence="11" type="ORF">GTPT_1385</name>
</gene>
<keyword evidence="6 10" id="KW-0067">ATP-binding</keyword>
<comment type="function">
    <text evidence="10">Involved in the regulation of the intracellular balance of NAD and NADP, and is a key enzyme in the biosynthesis of NADP. Catalyzes specifically the phosphorylation on 2'-hydroxyl of the adenosine moiety of NAD to yield NADP.</text>
</comment>
<dbReference type="Pfam" id="PF20143">
    <property type="entry name" value="NAD_kinase_C"/>
    <property type="match status" value="1"/>
</dbReference>
<comment type="catalytic activity">
    <reaction evidence="9 10">
        <text>NAD(+) + ATP = ADP + NADP(+) + H(+)</text>
        <dbReference type="Rhea" id="RHEA:18629"/>
        <dbReference type="ChEBI" id="CHEBI:15378"/>
        <dbReference type="ChEBI" id="CHEBI:30616"/>
        <dbReference type="ChEBI" id="CHEBI:57540"/>
        <dbReference type="ChEBI" id="CHEBI:58349"/>
        <dbReference type="ChEBI" id="CHEBI:456216"/>
        <dbReference type="EC" id="2.7.1.23"/>
    </reaction>
</comment>
<name>A0A085JIJ9_9GAMM</name>
<evidence type="ECO:0000256" key="3">
    <source>
        <dbReference type="ARBA" id="ARBA00022679"/>
    </source>
</evidence>
<evidence type="ECO:0000256" key="2">
    <source>
        <dbReference type="ARBA" id="ARBA00022490"/>
    </source>
</evidence>
<feature type="binding site" evidence="10">
    <location>
        <position position="175"/>
    </location>
    <ligand>
        <name>NAD(+)</name>
        <dbReference type="ChEBI" id="CHEBI:57540"/>
    </ligand>
</feature>
<dbReference type="InterPro" id="IPR017438">
    <property type="entry name" value="ATP-NAD_kinase_N"/>
</dbReference>
<proteinExistence type="inferred from homology"/>
<feature type="binding site" evidence="10">
    <location>
        <begin position="73"/>
        <end position="74"/>
    </location>
    <ligand>
        <name>NAD(+)</name>
        <dbReference type="ChEBI" id="CHEBI:57540"/>
    </ligand>
</feature>
<evidence type="ECO:0000256" key="5">
    <source>
        <dbReference type="ARBA" id="ARBA00022777"/>
    </source>
</evidence>
<dbReference type="Gene3D" id="3.40.50.10330">
    <property type="entry name" value="Probable inorganic polyphosphate/atp-NAD kinase, domain 1"/>
    <property type="match status" value="1"/>
</dbReference>
<dbReference type="RefSeq" id="WP_025903729.1">
    <property type="nucleotide sequence ID" value="NZ_ATMJ01000044.1"/>
</dbReference>
<keyword evidence="2 10" id="KW-0963">Cytoplasm</keyword>
<keyword evidence="8 10" id="KW-0520">NAD</keyword>
<dbReference type="AlphaFoldDB" id="A0A085JIJ9"/>
<reference evidence="11 12" key="1">
    <citation type="submission" date="2014-05" db="EMBL/GenBank/DDBJ databases">
        <title>ATOL: Assembling a taxonomically balanced genome-scale reconstruction of the evolutionary history of the Enterobacteriaceae.</title>
        <authorList>
            <person name="Plunkett G.III."/>
            <person name="Neeno-Eckwall E.C."/>
            <person name="Glasner J.D."/>
            <person name="Perna N.T."/>
        </authorList>
    </citation>
    <scope>NUCLEOTIDE SEQUENCE [LARGE SCALE GENOMIC DNA]</scope>
    <source>
        <strain evidence="11 12">ATCC 33301</strain>
    </source>
</reference>
<evidence type="ECO:0000256" key="7">
    <source>
        <dbReference type="ARBA" id="ARBA00022857"/>
    </source>
</evidence>
<comment type="caution">
    <text evidence="11">The sequence shown here is derived from an EMBL/GenBank/DDBJ whole genome shotgun (WGS) entry which is preliminary data.</text>
</comment>
<dbReference type="EMBL" id="JMPR01000024">
    <property type="protein sequence ID" value="KFD20295.1"/>
    <property type="molecule type" value="Genomic_DNA"/>
</dbReference>
<keyword evidence="12" id="KW-1185">Reference proteome</keyword>
<keyword evidence="5 10" id="KW-0418">Kinase</keyword>
<dbReference type="InterPro" id="IPR017437">
    <property type="entry name" value="ATP-NAD_kinase_PpnK-typ_C"/>
</dbReference>
<dbReference type="GO" id="GO:0005737">
    <property type="term" value="C:cytoplasm"/>
    <property type="evidence" value="ECO:0007669"/>
    <property type="project" value="UniProtKB-SubCell"/>
</dbReference>
<dbReference type="Proteomes" id="UP000028602">
    <property type="component" value="Unassembled WGS sequence"/>
</dbReference>
<keyword evidence="4 10" id="KW-0547">Nucleotide-binding</keyword>
<feature type="binding site" evidence="10">
    <location>
        <position position="177"/>
    </location>
    <ligand>
        <name>NAD(+)</name>
        <dbReference type="ChEBI" id="CHEBI:57540"/>
    </ligand>
</feature>
<evidence type="ECO:0000256" key="1">
    <source>
        <dbReference type="ARBA" id="ARBA00001968"/>
    </source>
</evidence>
<evidence type="ECO:0000313" key="11">
    <source>
        <dbReference type="EMBL" id="KFD20295.1"/>
    </source>
</evidence>
<dbReference type="FunFam" id="2.60.200.30:FF:000001">
    <property type="entry name" value="NAD kinase"/>
    <property type="match status" value="1"/>
</dbReference>
<evidence type="ECO:0000313" key="12">
    <source>
        <dbReference type="Proteomes" id="UP000028602"/>
    </source>
</evidence>
<dbReference type="GO" id="GO:0005524">
    <property type="term" value="F:ATP binding"/>
    <property type="evidence" value="ECO:0007669"/>
    <property type="project" value="UniProtKB-KW"/>
</dbReference>